<dbReference type="PROSITE" id="PS51257">
    <property type="entry name" value="PROKAR_LIPOPROTEIN"/>
    <property type="match status" value="1"/>
</dbReference>
<feature type="transmembrane region" description="Helical" evidence="7">
    <location>
        <begin position="236"/>
        <end position="258"/>
    </location>
</feature>
<keyword evidence="5 7" id="KW-1133">Transmembrane helix</keyword>
<evidence type="ECO:0000256" key="2">
    <source>
        <dbReference type="ARBA" id="ARBA00022448"/>
    </source>
</evidence>
<feature type="transmembrane region" description="Helical" evidence="7">
    <location>
        <begin position="371"/>
        <end position="391"/>
    </location>
</feature>
<evidence type="ECO:0000259" key="8">
    <source>
        <dbReference type="PROSITE" id="PS50850"/>
    </source>
</evidence>
<dbReference type="GO" id="GO:0005886">
    <property type="term" value="C:plasma membrane"/>
    <property type="evidence" value="ECO:0007669"/>
    <property type="project" value="UniProtKB-SubCell"/>
</dbReference>
<dbReference type="InterPro" id="IPR000849">
    <property type="entry name" value="Sugar_P_transporter"/>
</dbReference>
<evidence type="ECO:0000313" key="9">
    <source>
        <dbReference type="EMBL" id="XCJ16877.1"/>
    </source>
</evidence>
<dbReference type="InterPro" id="IPR020846">
    <property type="entry name" value="MFS_dom"/>
</dbReference>
<accession>A0AAU8IF66</accession>
<dbReference type="PANTHER" id="PTHR11662:SF399">
    <property type="entry name" value="FI19708P1-RELATED"/>
    <property type="match status" value="1"/>
</dbReference>
<organism evidence="9">
    <name type="scientific">Sporolactobacillus sp. Y61</name>
    <dbReference type="NCBI Taxonomy" id="3160863"/>
    <lineage>
        <taxon>Bacteria</taxon>
        <taxon>Bacillati</taxon>
        <taxon>Bacillota</taxon>
        <taxon>Bacilli</taxon>
        <taxon>Bacillales</taxon>
        <taxon>Sporolactobacillaceae</taxon>
        <taxon>Sporolactobacillus</taxon>
    </lineage>
</organism>
<feature type="transmembrane region" description="Helical" evidence="7">
    <location>
        <begin position="311"/>
        <end position="330"/>
    </location>
</feature>
<dbReference type="PIRSF" id="PIRSF002808">
    <property type="entry name" value="Hexose_phosphate_transp"/>
    <property type="match status" value="1"/>
</dbReference>
<sequence>MNDRSTNVRYTIIAFSFVACLINYGDRIAISVASPAIIEELNFSPVEWGYILSAFFWTYSLFGLIGGLVNDRLGARNTYGITMFIWSTFVGLTAMSWNFLSLFIIRLFFGAGEGPQVPTATKLVSNWFPKSESAKALSLSQVGTTIGPIIATPIVAWLTVLFGWRISFIVLGLLGVLWAISWFLYSKETPQEHKGVNLKELTYIQQEQDRQYSEDPHTSHSNGEKQSAWSYIKKPYVLSISFCYFAYSFVLFLIISWYPNYLIDQRGMTMQQMGLFSTLPWAGASVGLILGGFLADQFVKNRNLVTSRKRMVVVCQFFTALSFAMSAWVASTALALTLTTIAMGFLLASWQYQSLVIAIVPKTKLGAVSGFVQSVSAVAGIISPIATGYIVEMTGSFNTAFYLGSGICLSGALAVAIFVHPIKHQKSAANV</sequence>
<name>A0AAU8IF66_9BACL</name>
<dbReference type="PROSITE" id="PS50850">
    <property type="entry name" value="MFS"/>
    <property type="match status" value="1"/>
</dbReference>
<feature type="transmembrane region" description="Helical" evidence="7">
    <location>
        <begin position="397"/>
        <end position="419"/>
    </location>
</feature>
<evidence type="ECO:0000256" key="1">
    <source>
        <dbReference type="ARBA" id="ARBA00004651"/>
    </source>
</evidence>
<evidence type="ECO:0000256" key="3">
    <source>
        <dbReference type="ARBA" id="ARBA00022475"/>
    </source>
</evidence>
<evidence type="ECO:0000256" key="7">
    <source>
        <dbReference type="SAM" id="Phobius"/>
    </source>
</evidence>
<evidence type="ECO:0000256" key="5">
    <source>
        <dbReference type="ARBA" id="ARBA00022989"/>
    </source>
</evidence>
<keyword evidence="3" id="KW-1003">Cell membrane</keyword>
<reference evidence="9" key="1">
    <citation type="submission" date="2024-06" db="EMBL/GenBank/DDBJ databases">
        <authorList>
            <person name="Fan A."/>
            <person name="Zhang F.Y."/>
            <person name="Zhang L."/>
        </authorList>
    </citation>
    <scope>NUCLEOTIDE SEQUENCE</scope>
    <source>
        <strain evidence="9">Y61</strain>
    </source>
</reference>
<dbReference type="EMBL" id="CP159510">
    <property type="protein sequence ID" value="XCJ16877.1"/>
    <property type="molecule type" value="Genomic_DNA"/>
</dbReference>
<dbReference type="Gene3D" id="1.20.1250.20">
    <property type="entry name" value="MFS general substrate transporter like domains"/>
    <property type="match status" value="2"/>
</dbReference>
<keyword evidence="6 7" id="KW-0472">Membrane</keyword>
<dbReference type="PANTHER" id="PTHR11662">
    <property type="entry name" value="SOLUTE CARRIER FAMILY 17"/>
    <property type="match status" value="1"/>
</dbReference>
<feature type="transmembrane region" description="Helical" evidence="7">
    <location>
        <begin position="12"/>
        <end position="38"/>
    </location>
</feature>
<dbReference type="RefSeq" id="WP_353948236.1">
    <property type="nucleotide sequence ID" value="NZ_CP159510.1"/>
</dbReference>
<evidence type="ECO:0000256" key="6">
    <source>
        <dbReference type="ARBA" id="ARBA00023136"/>
    </source>
</evidence>
<dbReference type="InterPro" id="IPR036259">
    <property type="entry name" value="MFS_trans_sf"/>
</dbReference>
<gene>
    <name evidence="9" type="ORF">ABNN70_14795</name>
</gene>
<comment type="subcellular location">
    <subcellularLocation>
        <location evidence="1">Cell membrane</location>
        <topology evidence="1">Multi-pass membrane protein</topology>
    </subcellularLocation>
</comment>
<feature type="transmembrane region" description="Helical" evidence="7">
    <location>
        <begin position="162"/>
        <end position="185"/>
    </location>
</feature>
<evidence type="ECO:0000256" key="4">
    <source>
        <dbReference type="ARBA" id="ARBA00022692"/>
    </source>
</evidence>
<dbReference type="CDD" id="cd17319">
    <property type="entry name" value="MFS_ExuT_GudP_like"/>
    <property type="match status" value="1"/>
</dbReference>
<protein>
    <submittedName>
        <fullName evidence="9">MFS transporter</fullName>
    </submittedName>
</protein>
<dbReference type="GO" id="GO:0022857">
    <property type="term" value="F:transmembrane transporter activity"/>
    <property type="evidence" value="ECO:0007669"/>
    <property type="project" value="InterPro"/>
</dbReference>
<dbReference type="InterPro" id="IPR050382">
    <property type="entry name" value="MFS_Na/Anion_cotransporter"/>
</dbReference>
<feature type="transmembrane region" description="Helical" evidence="7">
    <location>
        <begin position="336"/>
        <end position="359"/>
    </location>
</feature>
<keyword evidence="2" id="KW-0813">Transport</keyword>
<keyword evidence="4 7" id="KW-0812">Transmembrane</keyword>
<dbReference type="AlphaFoldDB" id="A0AAU8IF66"/>
<dbReference type="SUPFAM" id="SSF103473">
    <property type="entry name" value="MFS general substrate transporter"/>
    <property type="match status" value="1"/>
</dbReference>
<dbReference type="InterPro" id="IPR011701">
    <property type="entry name" value="MFS"/>
</dbReference>
<feature type="transmembrane region" description="Helical" evidence="7">
    <location>
        <begin position="81"/>
        <end position="109"/>
    </location>
</feature>
<feature type="transmembrane region" description="Helical" evidence="7">
    <location>
        <begin position="278"/>
        <end position="299"/>
    </location>
</feature>
<feature type="domain" description="Major facilitator superfamily (MFS) profile" evidence="8">
    <location>
        <begin position="12"/>
        <end position="423"/>
    </location>
</feature>
<feature type="transmembrane region" description="Helical" evidence="7">
    <location>
        <begin position="50"/>
        <end position="69"/>
    </location>
</feature>
<proteinExistence type="predicted"/>
<dbReference type="Pfam" id="PF07690">
    <property type="entry name" value="MFS_1"/>
    <property type="match status" value="1"/>
</dbReference>